<accession>A0A8T0EDD1</accession>
<gene>
    <name evidence="2" type="ORF">HNY73_018163</name>
</gene>
<evidence type="ECO:0000313" key="2">
    <source>
        <dbReference type="EMBL" id="KAF8770660.1"/>
    </source>
</evidence>
<feature type="compositionally biased region" description="Basic and acidic residues" evidence="1">
    <location>
        <begin position="11"/>
        <end position="27"/>
    </location>
</feature>
<proteinExistence type="predicted"/>
<organism evidence="2 3">
    <name type="scientific">Argiope bruennichi</name>
    <name type="common">Wasp spider</name>
    <name type="synonym">Aranea bruennichi</name>
    <dbReference type="NCBI Taxonomy" id="94029"/>
    <lineage>
        <taxon>Eukaryota</taxon>
        <taxon>Metazoa</taxon>
        <taxon>Ecdysozoa</taxon>
        <taxon>Arthropoda</taxon>
        <taxon>Chelicerata</taxon>
        <taxon>Arachnida</taxon>
        <taxon>Araneae</taxon>
        <taxon>Araneomorphae</taxon>
        <taxon>Entelegynae</taxon>
        <taxon>Araneoidea</taxon>
        <taxon>Araneidae</taxon>
        <taxon>Argiope</taxon>
    </lineage>
</organism>
<evidence type="ECO:0000256" key="1">
    <source>
        <dbReference type="SAM" id="MobiDB-lite"/>
    </source>
</evidence>
<reference evidence="2" key="2">
    <citation type="submission" date="2020-06" db="EMBL/GenBank/DDBJ databases">
        <authorList>
            <person name="Sheffer M."/>
        </authorList>
    </citation>
    <scope>NUCLEOTIDE SEQUENCE</scope>
</reference>
<evidence type="ECO:0000313" key="3">
    <source>
        <dbReference type="Proteomes" id="UP000807504"/>
    </source>
</evidence>
<dbReference type="EMBL" id="JABXBU010002228">
    <property type="protein sequence ID" value="KAF8770660.1"/>
    <property type="molecule type" value="Genomic_DNA"/>
</dbReference>
<feature type="compositionally biased region" description="Basic residues" evidence="1">
    <location>
        <begin position="1"/>
        <end position="10"/>
    </location>
</feature>
<dbReference type="AlphaFoldDB" id="A0A8T0EDD1"/>
<keyword evidence="3" id="KW-1185">Reference proteome</keyword>
<dbReference type="Proteomes" id="UP000807504">
    <property type="component" value="Unassembled WGS sequence"/>
</dbReference>
<reference evidence="2" key="1">
    <citation type="journal article" date="2020" name="bioRxiv">
        <title>Chromosome-level reference genome of the European wasp spider Argiope bruennichi: a resource for studies on range expansion and evolutionary adaptation.</title>
        <authorList>
            <person name="Sheffer M.M."/>
            <person name="Hoppe A."/>
            <person name="Krehenwinkel H."/>
            <person name="Uhl G."/>
            <person name="Kuss A.W."/>
            <person name="Jensen L."/>
            <person name="Jensen C."/>
            <person name="Gillespie R.G."/>
            <person name="Hoff K.J."/>
            <person name="Prost S."/>
        </authorList>
    </citation>
    <scope>NUCLEOTIDE SEQUENCE</scope>
</reference>
<feature type="region of interest" description="Disordered" evidence="1">
    <location>
        <begin position="1"/>
        <end position="43"/>
    </location>
</feature>
<name>A0A8T0EDD1_ARGBR</name>
<comment type="caution">
    <text evidence="2">The sequence shown here is derived from an EMBL/GenBank/DDBJ whole genome shotgun (WGS) entry which is preliminary data.</text>
</comment>
<protein>
    <submittedName>
        <fullName evidence="2">Uncharacterized protein</fullName>
    </submittedName>
</protein>
<sequence length="80" mass="9222">MSRRGKKEKKRSVGAEGRGEKQNRGRTETAGVSPKNAHDPLRFEHYPESQLKSILVSLFGRDYPAFRIKKYCWESGLRNV</sequence>